<keyword evidence="11" id="KW-1185">Reference proteome</keyword>
<evidence type="ECO:0000259" key="8">
    <source>
        <dbReference type="PROSITE" id="PS50975"/>
    </source>
</evidence>
<protein>
    <recommendedName>
        <fullName evidence="2">biotin carboxylase</fullName>
        <ecNumber evidence="2">6.3.4.14</ecNumber>
    </recommendedName>
</protein>
<dbReference type="EMBL" id="JANURM010000007">
    <property type="protein sequence ID" value="MDL0089097.1"/>
    <property type="molecule type" value="Genomic_DNA"/>
</dbReference>
<dbReference type="SUPFAM" id="SSF51246">
    <property type="entry name" value="Rudiment single hybrid motif"/>
    <property type="match status" value="1"/>
</dbReference>
<name>A0ABT7HQ96_9BACT</name>
<organism evidence="10 11">
    <name type="scientific">Campylobacter gastrosuis</name>
    <dbReference type="NCBI Taxonomy" id="2974576"/>
    <lineage>
        <taxon>Bacteria</taxon>
        <taxon>Pseudomonadati</taxon>
        <taxon>Campylobacterota</taxon>
        <taxon>Epsilonproteobacteria</taxon>
        <taxon>Campylobacterales</taxon>
        <taxon>Campylobacteraceae</taxon>
        <taxon>Campylobacter</taxon>
    </lineage>
</organism>
<feature type="domain" description="ATP-grasp" evidence="8">
    <location>
        <begin position="119"/>
        <end position="317"/>
    </location>
</feature>
<dbReference type="InterPro" id="IPR051602">
    <property type="entry name" value="ACC_Biotin_Carboxylase"/>
</dbReference>
<dbReference type="InterPro" id="IPR005482">
    <property type="entry name" value="Biotin_COase_C"/>
</dbReference>
<keyword evidence="4 7" id="KW-0547">Nucleotide-binding</keyword>
<dbReference type="Pfam" id="PF02786">
    <property type="entry name" value="CPSase_L_D2"/>
    <property type="match status" value="1"/>
</dbReference>
<evidence type="ECO:0000313" key="10">
    <source>
        <dbReference type="EMBL" id="MDL0089097.1"/>
    </source>
</evidence>
<dbReference type="InterPro" id="IPR016185">
    <property type="entry name" value="PreATP-grasp_dom_sf"/>
</dbReference>
<dbReference type="RefSeq" id="WP_284937755.1">
    <property type="nucleotide sequence ID" value="NZ_JANURM010000007.1"/>
</dbReference>
<accession>A0ABT7HQ96</accession>
<dbReference type="InterPro" id="IPR005479">
    <property type="entry name" value="CPAse_ATP-bd"/>
</dbReference>
<evidence type="ECO:0000313" key="11">
    <source>
        <dbReference type="Proteomes" id="UP001173801"/>
    </source>
</evidence>
<evidence type="ECO:0000256" key="4">
    <source>
        <dbReference type="ARBA" id="ARBA00022741"/>
    </source>
</evidence>
<dbReference type="NCBIfam" id="NF006367">
    <property type="entry name" value="PRK08591.1"/>
    <property type="match status" value="1"/>
</dbReference>
<dbReference type="SUPFAM" id="SSF56059">
    <property type="entry name" value="Glutathione synthetase ATP-binding domain-like"/>
    <property type="match status" value="1"/>
</dbReference>
<proteinExistence type="predicted"/>
<dbReference type="InterPro" id="IPR011761">
    <property type="entry name" value="ATP-grasp"/>
</dbReference>
<dbReference type="PROSITE" id="PS00867">
    <property type="entry name" value="CPSASE_2"/>
    <property type="match status" value="1"/>
</dbReference>
<dbReference type="PANTHER" id="PTHR48095:SF2">
    <property type="entry name" value="BIOTIN CARBOXYLASE, CHLOROPLASTIC"/>
    <property type="match status" value="1"/>
</dbReference>
<comment type="caution">
    <text evidence="10">The sequence shown here is derived from an EMBL/GenBank/DDBJ whole genome shotgun (WGS) entry which is preliminary data.</text>
</comment>
<dbReference type="NCBIfam" id="NF006287">
    <property type="entry name" value="PRK08463.1"/>
    <property type="match status" value="1"/>
</dbReference>
<dbReference type="EC" id="6.3.4.14" evidence="2"/>
<dbReference type="Gene3D" id="3.30.470.20">
    <property type="entry name" value="ATP-grasp fold, B domain"/>
    <property type="match status" value="1"/>
</dbReference>
<sequence>MIHKILIANRGEIAVRVVRACRDLHIQSVAIYTKPDAGCLHVKVADEAHMIGEDPLKGYLDAASIVKVAKECGADAIHPGYGFLSENYEFAKLVEDSGLIFIGPKSDVIRKMGDKNIARYLMKQNGIPIVPGTEKLNDEPMSKIKDYAKKIGYPVILKASGGGGGRGIRKVYDESELEDAYNSCKREAKAYFNNDEVFMEKLVVNPRHIEFQILGDNYGNIIHLCERDCSIQRRHQKIIEIAPCPSISENLRKIMGVTAVAAAKAVGYSNVGTIEFLLDDDNKFYFMEMNTRIQVEHGVTEEITGVDLVVRQIRTAAGEILELEQSDIKPQGYAIEARITAENVWQNFIPAPGKITGYYPALGPSVRVDSHAYKDYEIPPYYDSLVAKLIVKATDYDLMVNKLERALEEFTIEGVKTIIPFLLSISKSREFRRGFFDTSYVEKNMEAILANTHDSQKGDEKELEAALKEAINRHKKIYNV</sequence>
<dbReference type="InterPro" id="IPR011764">
    <property type="entry name" value="Biotin_carboxylation_dom"/>
</dbReference>
<dbReference type="SUPFAM" id="SSF52440">
    <property type="entry name" value="PreATP-grasp domain"/>
    <property type="match status" value="1"/>
</dbReference>
<evidence type="ECO:0000259" key="9">
    <source>
        <dbReference type="PROSITE" id="PS50979"/>
    </source>
</evidence>
<dbReference type="InterPro" id="IPR011054">
    <property type="entry name" value="Rudment_hybrid_motif"/>
</dbReference>
<comment type="function">
    <text evidence="1">This protein is a component of the acetyl coenzyme A carboxylase complex; first, biotin carboxylase catalyzes the carboxylation of the carrier protein and then the transcarboxylase transfers the carboxyl group to form malonyl-CoA.</text>
</comment>
<dbReference type="Pfam" id="PF00289">
    <property type="entry name" value="Biotin_carb_N"/>
    <property type="match status" value="1"/>
</dbReference>
<evidence type="ECO:0000256" key="5">
    <source>
        <dbReference type="ARBA" id="ARBA00022840"/>
    </source>
</evidence>
<evidence type="ECO:0000256" key="6">
    <source>
        <dbReference type="ARBA" id="ARBA00048600"/>
    </source>
</evidence>
<dbReference type="Proteomes" id="UP001173801">
    <property type="component" value="Unassembled WGS sequence"/>
</dbReference>
<evidence type="ECO:0000256" key="7">
    <source>
        <dbReference type="PROSITE-ProRule" id="PRU00409"/>
    </source>
</evidence>
<gene>
    <name evidence="10" type="ORF">NYG85_06945</name>
</gene>
<dbReference type="PROSITE" id="PS00866">
    <property type="entry name" value="CPSASE_1"/>
    <property type="match status" value="1"/>
</dbReference>
<evidence type="ECO:0000256" key="1">
    <source>
        <dbReference type="ARBA" id="ARBA00003761"/>
    </source>
</evidence>
<reference evidence="10" key="2">
    <citation type="journal article" date="2023" name="Microorganisms">
        <title>Isolation and Genomic Characteristics of Cat-Borne Campylobacter felis sp. nov. and Sheep-Borne Campylobacter ovis sp. nov.</title>
        <authorList>
            <person name="Wang H."/>
            <person name="Li Y."/>
            <person name="Gu Y."/>
            <person name="Zhou G."/>
            <person name="Chen X."/>
            <person name="Zhang X."/>
            <person name="Shao Z."/>
            <person name="Zhang J."/>
            <person name="Zhang M."/>
        </authorList>
    </citation>
    <scope>NUCLEOTIDE SEQUENCE</scope>
    <source>
        <strain evidence="10">PS10</strain>
    </source>
</reference>
<dbReference type="PROSITE" id="PS50975">
    <property type="entry name" value="ATP_GRASP"/>
    <property type="match status" value="1"/>
</dbReference>
<dbReference type="PANTHER" id="PTHR48095">
    <property type="entry name" value="PYRUVATE CARBOXYLASE SUBUNIT A"/>
    <property type="match status" value="1"/>
</dbReference>
<keyword evidence="3" id="KW-0436">Ligase</keyword>
<dbReference type="Pfam" id="PF02785">
    <property type="entry name" value="Biotin_carb_C"/>
    <property type="match status" value="1"/>
</dbReference>
<feature type="domain" description="Biotin carboxylation" evidence="9">
    <location>
        <begin position="1"/>
        <end position="446"/>
    </location>
</feature>
<dbReference type="SMART" id="SM00878">
    <property type="entry name" value="Biotin_carb_C"/>
    <property type="match status" value="1"/>
</dbReference>
<evidence type="ECO:0000256" key="3">
    <source>
        <dbReference type="ARBA" id="ARBA00022598"/>
    </source>
</evidence>
<comment type="catalytic activity">
    <reaction evidence="6">
        <text>N(6)-biotinyl-L-lysyl-[protein] + hydrogencarbonate + ATP = N(6)-carboxybiotinyl-L-lysyl-[protein] + ADP + phosphate + H(+)</text>
        <dbReference type="Rhea" id="RHEA:13501"/>
        <dbReference type="Rhea" id="RHEA-COMP:10505"/>
        <dbReference type="Rhea" id="RHEA-COMP:10506"/>
        <dbReference type="ChEBI" id="CHEBI:15378"/>
        <dbReference type="ChEBI" id="CHEBI:17544"/>
        <dbReference type="ChEBI" id="CHEBI:30616"/>
        <dbReference type="ChEBI" id="CHEBI:43474"/>
        <dbReference type="ChEBI" id="CHEBI:83144"/>
        <dbReference type="ChEBI" id="CHEBI:83145"/>
        <dbReference type="ChEBI" id="CHEBI:456216"/>
        <dbReference type="EC" id="6.3.4.14"/>
    </reaction>
</comment>
<dbReference type="InterPro" id="IPR005481">
    <property type="entry name" value="BC-like_N"/>
</dbReference>
<evidence type="ECO:0000256" key="2">
    <source>
        <dbReference type="ARBA" id="ARBA00013263"/>
    </source>
</evidence>
<keyword evidence="5 7" id="KW-0067">ATP-binding</keyword>
<reference evidence="10" key="1">
    <citation type="submission" date="2022-08" db="EMBL/GenBank/DDBJ databases">
        <authorList>
            <person name="Wang H."/>
        </authorList>
    </citation>
    <scope>NUCLEOTIDE SEQUENCE</scope>
    <source>
        <strain evidence="10">PS10</strain>
    </source>
</reference>
<dbReference type="PROSITE" id="PS50979">
    <property type="entry name" value="BC"/>
    <property type="match status" value="1"/>
</dbReference>